<evidence type="ECO:0000313" key="2">
    <source>
        <dbReference type="Proteomes" id="UP000612362"/>
    </source>
</evidence>
<accession>A0A8J3MVW6</accession>
<evidence type="ECO:0000313" key="1">
    <source>
        <dbReference type="EMBL" id="GHO50787.1"/>
    </source>
</evidence>
<dbReference type="InterPro" id="IPR052159">
    <property type="entry name" value="Competence_DNA_uptake"/>
</dbReference>
<dbReference type="RefSeq" id="WP_220199744.1">
    <property type="nucleotide sequence ID" value="NZ_BNJF01000009.1"/>
</dbReference>
<dbReference type="SUPFAM" id="SSF56281">
    <property type="entry name" value="Metallo-hydrolase/oxidoreductase"/>
    <property type="match status" value="1"/>
</dbReference>
<evidence type="ECO:0008006" key="3">
    <source>
        <dbReference type="Google" id="ProtNLM"/>
    </source>
</evidence>
<organism evidence="1 2">
    <name type="scientific">Ktedonospora formicarum</name>
    <dbReference type="NCBI Taxonomy" id="2778364"/>
    <lineage>
        <taxon>Bacteria</taxon>
        <taxon>Bacillati</taxon>
        <taxon>Chloroflexota</taxon>
        <taxon>Ktedonobacteria</taxon>
        <taxon>Ktedonobacterales</taxon>
        <taxon>Ktedonobacteraceae</taxon>
        <taxon>Ktedonospora</taxon>
    </lineage>
</organism>
<dbReference type="Gene3D" id="3.60.15.10">
    <property type="entry name" value="Ribonuclease Z/Hydroxyacylglutathione hydrolase-like"/>
    <property type="match status" value="1"/>
</dbReference>
<comment type="caution">
    <text evidence="1">The sequence shown here is derived from an EMBL/GenBank/DDBJ whole genome shotgun (WGS) entry which is preliminary data.</text>
</comment>
<proteinExistence type="predicted"/>
<dbReference type="EMBL" id="BNJF01000009">
    <property type="protein sequence ID" value="GHO50787.1"/>
    <property type="molecule type" value="Genomic_DNA"/>
</dbReference>
<dbReference type="AlphaFoldDB" id="A0A8J3MVW6"/>
<protein>
    <recommendedName>
        <fullName evidence="3">Metallo-beta-lactamase domain-containing protein</fullName>
    </recommendedName>
</protein>
<dbReference type="PANTHER" id="PTHR30619">
    <property type="entry name" value="DNA INTERNALIZATION/COMPETENCE PROTEIN COMEC/REC2"/>
    <property type="match status" value="1"/>
</dbReference>
<name>A0A8J3MVW6_9CHLR</name>
<gene>
    <name evidence="1" type="ORF">KSX_89500</name>
</gene>
<reference evidence="1" key="1">
    <citation type="submission" date="2020-10" db="EMBL/GenBank/DDBJ databases">
        <title>Taxonomic study of unclassified bacteria belonging to the class Ktedonobacteria.</title>
        <authorList>
            <person name="Yabe S."/>
            <person name="Wang C.M."/>
            <person name="Zheng Y."/>
            <person name="Sakai Y."/>
            <person name="Cavaletti L."/>
            <person name="Monciardini P."/>
            <person name="Donadio S."/>
        </authorList>
    </citation>
    <scope>NUCLEOTIDE SEQUENCE</scope>
    <source>
        <strain evidence="1">SOSP1-1</strain>
    </source>
</reference>
<dbReference type="PANTHER" id="PTHR30619:SF1">
    <property type="entry name" value="RECOMBINATION PROTEIN 2"/>
    <property type="match status" value="1"/>
</dbReference>
<dbReference type="InterPro" id="IPR036866">
    <property type="entry name" value="RibonucZ/Hydroxyglut_hydro"/>
</dbReference>
<keyword evidence="2" id="KW-1185">Reference proteome</keyword>
<sequence>MVAVTHYDKDHVGGLCHILLQPQRDSVRCYDQGWPEAGDAMNDWYTRYVRAVSGYQRDGARRAPALKNVDLSQRRRPTNRVRAGNLAPTMPAAAYHAPAIDGNPINQAARWLVLQEILWNPNPVPAGAPSIICIAANTHVAEHGGTVSAGIGGNGADPRNEKSLAFLVTFNNFRYYVGGDLETQQEDELCDYLNHADNANGRVQAMKASHHGAHTSSSQDFIDCLRPEAVFISCGTDNQYDHPHQAVTDRLDAGNISHYLTGESEEVDYLGNNSYIAGGDDDNDGHIVLKVSAAQSNRPPTSANPAGIFSVSYYDGNTDAMENITHTGV</sequence>
<dbReference type="Proteomes" id="UP000612362">
    <property type="component" value="Unassembled WGS sequence"/>
</dbReference>